<dbReference type="eggNOG" id="arCOG04511">
    <property type="taxonomic scope" value="Archaea"/>
</dbReference>
<sequence length="96" mass="11114">MRRELVRPRSASPNRSRHRRSRVGRVPRGLSRRREATRRGRRTLGRDDAWRELVVDPPGGVYVPPNVDEMRSLEATTVDGRRLSVHASRPTHGRTR</sequence>
<protein>
    <submittedName>
        <fullName evidence="2">Uncharacterized protein</fullName>
    </submittedName>
</protein>
<keyword evidence="3" id="KW-1185">Reference proteome</keyword>
<organism evidence="2 3">
    <name type="scientific">Halobiforma nitratireducens JCM 10879</name>
    <dbReference type="NCBI Taxonomy" id="1227454"/>
    <lineage>
        <taxon>Archaea</taxon>
        <taxon>Methanobacteriati</taxon>
        <taxon>Methanobacteriota</taxon>
        <taxon>Stenosarchaea group</taxon>
        <taxon>Halobacteria</taxon>
        <taxon>Halobacteriales</taxon>
        <taxon>Natrialbaceae</taxon>
        <taxon>Halobiforma</taxon>
    </lineage>
</organism>
<reference evidence="2 3" key="1">
    <citation type="journal article" date="2014" name="PLoS Genet.">
        <title>Phylogenetically driven sequencing of extremely halophilic archaea reveals strategies for static and dynamic osmo-response.</title>
        <authorList>
            <person name="Becker E.A."/>
            <person name="Seitzer P.M."/>
            <person name="Tritt A."/>
            <person name="Larsen D."/>
            <person name="Krusor M."/>
            <person name="Yao A.I."/>
            <person name="Wu D."/>
            <person name="Madern D."/>
            <person name="Eisen J.A."/>
            <person name="Darling A.E."/>
            <person name="Facciotti M.T."/>
        </authorList>
    </citation>
    <scope>NUCLEOTIDE SEQUENCE [LARGE SCALE GENOMIC DNA]</scope>
    <source>
        <strain evidence="2 3">JCM 10879</strain>
    </source>
</reference>
<feature type="compositionally biased region" description="Basic and acidic residues" evidence="1">
    <location>
        <begin position="32"/>
        <end position="47"/>
    </location>
</feature>
<gene>
    <name evidence="2" type="ORF">C446_09488</name>
</gene>
<accession>M0M2A9</accession>
<dbReference type="EMBL" id="AOMA01000091">
    <property type="protein sequence ID" value="EMA38744.1"/>
    <property type="molecule type" value="Genomic_DNA"/>
</dbReference>
<evidence type="ECO:0000256" key="1">
    <source>
        <dbReference type="SAM" id="MobiDB-lite"/>
    </source>
</evidence>
<comment type="caution">
    <text evidence="2">The sequence shown here is derived from an EMBL/GenBank/DDBJ whole genome shotgun (WGS) entry which is preliminary data.</text>
</comment>
<dbReference type="STRING" id="1227454.C446_09488"/>
<feature type="compositionally biased region" description="Basic residues" evidence="1">
    <location>
        <begin position="15"/>
        <end position="25"/>
    </location>
</feature>
<proteinExistence type="predicted"/>
<dbReference type="AlphaFoldDB" id="M0M2A9"/>
<dbReference type="Proteomes" id="UP000011607">
    <property type="component" value="Unassembled WGS sequence"/>
</dbReference>
<feature type="region of interest" description="Disordered" evidence="1">
    <location>
        <begin position="1"/>
        <end position="47"/>
    </location>
</feature>
<evidence type="ECO:0000313" key="2">
    <source>
        <dbReference type="EMBL" id="EMA38744.1"/>
    </source>
</evidence>
<name>M0M2A9_9EURY</name>
<evidence type="ECO:0000313" key="3">
    <source>
        <dbReference type="Proteomes" id="UP000011607"/>
    </source>
</evidence>